<accession>A0A3P8CGD1</accession>
<gene>
    <name evidence="1" type="ORF">HPBE_LOCUS11034</name>
</gene>
<protein>
    <submittedName>
        <fullName evidence="3">SPATA6 domain-containing protein</fullName>
    </submittedName>
</protein>
<evidence type="ECO:0000313" key="2">
    <source>
        <dbReference type="Proteomes" id="UP000050761"/>
    </source>
</evidence>
<accession>A0A183FSS3</accession>
<dbReference type="WBParaSite" id="HPBE_0001103301-mRNA-1">
    <property type="protein sequence ID" value="HPBE_0001103301-mRNA-1"/>
    <property type="gene ID" value="HPBE_0001103301"/>
</dbReference>
<dbReference type="AlphaFoldDB" id="A0A183FSS3"/>
<reference evidence="3" key="2">
    <citation type="submission" date="2019-09" db="UniProtKB">
        <authorList>
            <consortium name="WormBaseParasite"/>
        </authorList>
    </citation>
    <scope>IDENTIFICATION</scope>
</reference>
<evidence type="ECO:0000313" key="3">
    <source>
        <dbReference type="WBParaSite" id="HPBE_0001103301-mRNA-1"/>
    </source>
</evidence>
<keyword evidence="2" id="KW-1185">Reference proteome</keyword>
<name>A0A183FSS3_HELPZ</name>
<reference evidence="1 2" key="1">
    <citation type="submission" date="2018-11" db="EMBL/GenBank/DDBJ databases">
        <authorList>
            <consortium name="Pathogen Informatics"/>
        </authorList>
    </citation>
    <scope>NUCLEOTIDE SEQUENCE [LARGE SCALE GENOMIC DNA]</scope>
</reference>
<dbReference type="Proteomes" id="UP000050761">
    <property type="component" value="Unassembled WGS sequence"/>
</dbReference>
<organism evidence="2 3">
    <name type="scientific">Heligmosomoides polygyrus</name>
    <name type="common">Parasitic roundworm</name>
    <dbReference type="NCBI Taxonomy" id="6339"/>
    <lineage>
        <taxon>Eukaryota</taxon>
        <taxon>Metazoa</taxon>
        <taxon>Ecdysozoa</taxon>
        <taxon>Nematoda</taxon>
        <taxon>Chromadorea</taxon>
        <taxon>Rhabditida</taxon>
        <taxon>Rhabditina</taxon>
        <taxon>Rhabditomorpha</taxon>
        <taxon>Strongyloidea</taxon>
        <taxon>Heligmosomidae</taxon>
        <taxon>Heligmosomoides</taxon>
    </lineage>
</organism>
<proteinExistence type="predicted"/>
<sequence length="154" mass="17152">MPPLLELTPSEYRNKFCLLHPSGSHVLSRPPLPYITKETVTTELTVDVYGYLPDTGYLGQPSASNPLLILELTRLPDIIVFRQNAMLLLDRLLYRGPNHLVPSSLRFRKAARGRRLGDEAFDMGRLLGRSPADLGPGYATVRASGCCSHTDTRF</sequence>
<evidence type="ECO:0000313" key="1">
    <source>
        <dbReference type="EMBL" id="VDO87208.1"/>
    </source>
</evidence>
<dbReference type="EMBL" id="UZAH01026962">
    <property type="protein sequence ID" value="VDO87208.1"/>
    <property type="molecule type" value="Genomic_DNA"/>
</dbReference>